<dbReference type="RefSeq" id="WP_053946137.1">
    <property type="nucleotide sequence ID" value="NZ_CP012622.1"/>
</dbReference>
<dbReference type="STRING" id="362837.SCANT_v1c04680"/>
<accession>A0A0M3SJA1</accession>
<dbReference type="Pfam" id="PF18555">
    <property type="entry name" value="MobL"/>
    <property type="match status" value="1"/>
</dbReference>
<dbReference type="Proteomes" id="UP000063919">
    <property type="component" value="Chromosome"/>
</dbReference>
<dbReference type="KEGG" id="scj:SCANT_v1c04680"/>
<gene>
    <name evidence="1" type="ORF">SCANT_v1c04680</name>
</gene>
<protein>
    <submittedName>
        <fullName evidence="1">Uncharacterized protein</fullName>
    </submittedName>
</protein>
<evidence type="ECO:0000313" key="2">
    <source>
        <dbReference type="Proteomes" id="UP000063919"/>
    </source>
</evidence>
<reference evidence="1 2" key="1">
    <citation type="journal article" date="2015" name="Genome Announc.">
        <title>Complete Genome Sequence of Spiroplasma cantharicola CC-1T (DSM 21588), a Bacterium Isolated from Soldier Beetle (Cantharis carolinus).</title>
        <authorList>
            <person name="Lo W.S."/>
            <person name="Liu P.Y."/>
            <person name="Kuo C.H."/>
        </authorList>
    </citation>
    <scope>NUCLEOTIDE SEQUENCE [LARGE SCALE GENOMIC DNA]</scope>
    <source>
        <strain evidence="1 2">CC-1</strain>
    </source>
</reference>
<sequence length="309" mass="37362">MEEKILKQINLIKDTWNNFKNNIEFTGEIDKNFLYSMKKTINKIDSLMVVLIKLIFEKNDDISNELNNNFSLEKDIKLKEKNKMKTITEEVKELKTPVIFRIKPLYKFSKNREERIKRVEYYYSGRAQRDGKTKNRTYLDYITRNNANRKIELSREEILELNKLRKTNIKEYNKKIEYYSKIKSQNLGLWSKEGIVAENRLKEIKENLLKVDGKKQFVWDSVISFSEPFCEKYNVYNPETIYNTLKDRINMLFWSKRIDPDSMEWFFSFHSNTDNPHVHILFFEKEPTRIGERYESEYVTMGSILKLRR</sequence>
<dbReference type="OrthoDB" id="391777at2"/>
<evidence type="ECO:0000313" key="1">
    <source>
        <dbReference type="EMBL" id="ALD66374.1"/>
    </source>
</evidence>
<dbReference type="PATRIC" id="fig|362837.3.peg.479"/>
<keyword evidence="2" id="KW-1185">Reference proteome</keyword>
<proteinExistence type="predicted"/>
<dbReference type="EMBL" id="CP012622">
    <property type="protein sequence ID" value="ALD66374.1"/>
    <property type="molecule type" value="Genomic_DNA"/>
</dbReference>
<dbReference type="AlphaFoldDB" id="A0A0M3SJA1"/>
<name>A0A0M3SJA1_9MOLU</name>
<dbReference type="InterPro" id="IPR041073">
    <property type="entry name" value="MobL"/>
</dbReference>
<organism evidence="1 2">
    <name type="scientific">Spiroplasma cantharicola</name>
    <dbReference type="NCBI Taxonomy" id="362837"/>
    <lineage>
        <taxon>Bacteria</taxon>
        <taxon>Bacillati</taxon>
        <taxon>Mycoplasmatota</taxon>
        <taxon>Mollicutes</taxon>
        <taxon>Entomoplasmatales</taxon>
        <taxon>Spiroplasmataceae</taxon>
        <taxon>Spiroplasma</taxon>
    </lineage>
</organism>